<evidence type="ECO:0000313" key="1">
    <source>
        <dbReference type="EMBL" id="CAG8801660.1"/>
    </source>
</evidence>
<dbReference type="Proteomes" id="UP000789396">
    <property type="component" value="Unassembled WGS sequence"/>
</dbReference>
<evidence type="ECO:0000313" key="2">
    <source>
        <dbReference type="Proteomes" id="UP000789396"/>
    </source>
</evidence>
<comment type="caution">
    <text evidence="1">The sequence shown here is derived from an EMBL/GenBank/DDBJ whole genome shotgun (WGS) entry which is preliminary data.</text>
</comment>
<keyword evidence="2" id="KW-1185">Reference proteome</keyword>
<accession>A0A9N9JY05</accession>
<feature type="non-terminal residue" evidence="1">
    <location>
        <position position="40"/>
    </location>
</feature>
<dbReference type="EMBL" id="CAJVPZ010072687">
    <property type="protein sequence ID" value="CAG8801660.1"/>
    <property type="molecule type" value="Genomic_DNA"/>
</dbReference>
<gene>
    <name evidence="1" type="ORF">RFULGI_LOCUS17796</name>
</gene>
<feature type="non-terminal residue" evidence="1">
    <location>
        <position position="1"/>
    </location>
</feature>
<proteinExistence type="predicted"/>
<dbReference type="AlphaFoldDB" id="A0A9N9JY05"/>
<organism evidence="1 2">
    <name type="scientific">Racocetra fulgida</name>
    <dbReference type="NCBI Taxonomy" id="60492"/>
    <lineage>
        <taxon>Eukaryota</taxon>
        <taxon>Fungi</taxon>
        <taxon>Fungi incertae sedis</taxon>
        <taxon>Mucoromycota</taxon>
        <taxon>Glomeromycotina</taxon>
        <taxon>Glomeromycetes</taxon>
        <taxon>Diversisporales</taxon>
        <taxon>Gigasporaceae</taxon>
        <taxon>Racocetra</taxon>
    </lineage>
</organism>
<reference evidence="1" key="1">
    <citation type="submission" date="2021-06" db="EMBL/GenBank/DDBJ databases">
        <authorList>
            <person name="Kallberg Y."/>
            <person name="Tangrot J."/>
            <person name="Rosling A."/>
        </authorList>
    </citation>
    <scope>NUCLEOTIDE SEQUENCE</scope>
    <source>
        <strain evidence="1">IN212</strain>
    </source>
</reference>
<name>A0A9N9JY05_9GLOM</name>
<sequence length="40" mass="4678">NAEFPFIDVNFCPDFTSQQSIVRENFDSDNNESNYSNMLQ</sequence>
<protein>
    <submittedName>
        <fullName evidence="1">10950_t:CDS:1</fullName>
    </submittedName>
</protein>